<dbReference type="Proteomes" id="UP000231990">
    <property type="component" value="Unassembled WGS sequence"/>
</dbReference>
<dbReference type="OrthoDB" id="346168at2"/>
<feature type="transmembrane region" description="Helical" evidence="1">
    <location>
        <begin position="357"/>
        <end position="377"/>
    </location>
</feature>
<keyword evidence="4" id="KW-1185">Reference proteome</keyword>
<organism evidence="3 5">
    <name type="scientific">Leptospira perolatii</name>
    <dbReference type="NCBI Taxonomy" id="2023191"/>
    <lineage>
        <taxon>Bacteria</taxon>
        <taxon>Pseudomonadati</taxon>
        <taxon>Spirochaetota</taxon>
        <taxon>Spirochaetia</taxon>
        <taxon>Leptospirales</taxon>
        <taxon>Leptospiraceae</taxon>
        <taxon>Leptospira</taxon>
    </lineage>
</organism>
<comment type="caution">
    <text evidence="3">The sequence shown here is derived from an EMBL/GenBank/DDBJ whole genome shotgun (WGS) entry which is preliminary data.</text>
</comment>
<dbReference type="AlphaFoldDB" id="A0A2M9ZQ67"/>
<evidence type="ECO:0008006" key="6">
    <source>
        <dbReference type="Google" id="ProtNLM"/>
    </source>
</evidence>
<evidence type="ECO:0000313" key="5">
    <source>
        <dbReference type="Proteomes" id="UP000231990"/>
    </source>
</evidence>
<feature type="transmembrane region" description="Helical" evidence="1">
    <location>
        <begin position="389"/>
        <end position="407"/>
    </location>
</feature>
<keyword evidence="1" id="KW-0812">Transmembrane</keyword>
<feature type="transmembrane region" description="Helical" evidence="1">
    <location>
        <begin position="175"/>
        <end position="194"/>
    </location>
</feature>
<dbReference type="RefSeq" id="WP_100715271.1">
    <property type="nucleotide sequence ID" value="NZ_NPDY01000026.1"/>
</dbReference>
<keyword evidence="1" id="KW-1133">Transmembrane helix</keyword>
<dbReference type="EMBL" id="NPDZ01000002">
    <property type="protein sequence ID" value="PJZ74220.1"/>
    <property type="molecule type" value="Genomic_DNA"/>
</dbReference>
<sequence length="488" mass="56142">MVQDFIISLQKATKRILAKISPVFSLLLWALPLLIFPLYSERSNTLVLFLAFGLSLSGFSIYLVSLKSGGSERLGILFGIVIRAVLIFYPVFLSEDVYRFLWDGTLFYEGISPFSSAPENLEPSLISELSPQIKNELLQKMNSKGFHSVYPPILQILFAVSSIGMLKFQSVSVGIILWKTILFLFELGVLYLFANSRSIAKPKLFLLYWLHPLVLWEGIGNGHAEPILVFFLIFSLESYRRKKIFLASLSFLAAILTKLVPLLFLPFLFFRKITGISKEQISRKVVLVPLISATFVFVCSFLFFFWISSDSFFSNFLELLKAQWKSGIGVYFRLFEFHGLMYYLWKWILQQFGLNFYQAGIHLAILSGVFILISSWKEARLETENGQEIIPRTAKFWILCLGIYYCFSTTIHSWYLLPLLAISVFTGFFWPIVAASVWILSYSTYGNVPYKDSYIIMLLEFGLVAIAFFWDVKRKNQKIQKIFDEPSV</sequence>
<feature type="transmembrane region" description="Helical" evidence="1">
    <location>
        <begin position="453"/>
        <end position="472"/>
    </location>
</feature>
<evidence type="ECO:0000313" key="3">
    <source>
        <dbReference type="EMBL" id="PJZ74220.1"/>
    </source>
</evidence>
<reference evidence="4 5" key="1">
    <citation type="submission" date="2017-07" db="EMBL/GenBank/DDBJ databases">
        <title>Leptospira spp. isolated from tropical soils.</title>
        <authorList>
            <person name="Thibeaux R."/>
            <person name="Iraola G."/>
            <person name="Ferres I."/>
            <person name="Bierque E."/>
            <person name="Girault D."/>
            <person name="Soupe-Gilbert M.-E."/>
            <person name="Picardeau M."/>
            <person name="Goarant C."/>
        </authorList>
    </citation>
    <scope>NUCLEOTIDE SEQUENCE [LARGE SCALE GENOMIC DNA]</scope>
    <source>
        <strain evidence="3 5">FH1-B-B1</strain>
        <strain evidence="2 4">FH1-B-C1</strain>
    </source>
</reference>
<evidence type="ECO:0000313" key="2">
    <source>
        <dbReference type="EMBL" id="PJZ68313.1"/>
    </source>
</evidence>
<feature type="transmembrane region" description="Helical" evidence="1">
    <location>
        <begin position="414"/>
        <end position="441"/>
    </location>
</feature>
<dbReference type="EMBL" id="NPDY01000026">
    <property type="protein sequence ID" value="PJZ68313.1"/>
    <property type="molecule type" value="Genomic_DNA"/>
</dbReference>
<dbReference type="Pfam" id="PF26314">
    <property type="entry name" value="MptA_B_family"/>
    <property type="match status" value="1"/>
</dbReference>
<dbReference type="Proteomes" id="UP000231962">
    <property type="component" value="Unassembled WGS sequence"/>
</dbReference>
<gene>
    <name evidence="2" type="ORF">CH360_16870</name>
    <name evidence="3" type="ORF">CH373_04725</name>
</gene>
<proteinExistence type="predicted"/>
<feature type="transmembrane region" description="Helical" evidence="1">
    <location>
        <begin position="76"/>
        <end position="93"/>
    </location>
</feature>
<evidence type="ECO:0000313" key="4">
    <source>
        <dbReference type="Proteomes" id="UP000231962"/>
    </source>
</evidence>
<feature type="transmembrane region" description="Helical" evidence="1">
    <location>
        <begin position="20"/>
        <end position="39"/>
    </location>
</feature>
<evidence type="ECO:0000256" key="1">
    <source>
        <dbReference type="SAM" id="Phobius"/>
    </source>
</evidence>
<feature type="transmembrane region" description="Helical" evidence="1">
    <location>
        <begin position="286"/>
        <end position="308"/>
    </location>
</feature>
<feature type="transmembrane region" description="Helical" evidence="1">
    <location>
        <begin position="328"/>
        <end position="345"/>
    </location>
</feature>
<accession>A0A2M9ZQ67</accession>
<feature type="transmembrane region" description="Helical" evidence="1">
    <location>
        <begin position="244"/>
        <end position="265"/>
    </location>
</feature>
<name>A0A2M9ZQ67_9LEPT</name>
<dbReference type="GO" id="GO:0005886">
    <property type="term" value="C:plasma membrane"/>
    <property type="evidence" value="ECO:0007669"/>
    <property type="project" value="UniProtKB-SubCell"/>
</dbReference>
<protein>
    <recommendedName>
        <fullName evidence="6">Dolichyl-phosphate-mannose--protein mannosyltransferase</fullName>
    </recommendedName>
</protein>
<feature type="transmembrane region" description="Helical" evidence="1">
    <location>
        <begin position="45"/>
        <end position="64"/>
    </location>
</feature>
<keyword evidence="1" id="KW-0472">Membrane</keyword>
<feature type="transmembrane region" description="Helical" evidence="1">
    <location>
        <begin position="206"/>
        <end position="224"/>
    </location>
</feature>
<dbReference type="GO" id="GO:0016758">
    <property type="term" value="F:hexosyltransferase activity"/>
    <property type="evidence" value="ECO:0007669"/>
    <property type="project" value="InterPro"/>
</dbReference>